<dbReference type="NCBIfam" id="NF001273">
    <property type="entry name" value="PRK00230.1"/>
    <property type="match status" value="1"/>
</dbReference>
<dbReference type="PROSITE" id="PS00156">
    <property type="entry name" value="OMPDECASE"/>
    <property type="match status" value="1"/>
</dbReference>
<dbReference type="OrthoDB" id="9806203at2"/>
<dbReference type="InterPro" id="IPR001754">
    <property type="entry name" value="OMPdeCOase_dom"/>
</dbReference>
<evidence type="ECO:0000256" key="11">
    <source>
        <dbReference type="PIRSR" id="PIRSR614732-2"/>
    </source>
</evidence>
<evidence type="ECO:0000256" key="4">
    <source>
        <dbReference type="ARBA" id="ARBA00022793"/>
    </source>
</evidence>
<dbReference type="UniPathway" id="UPA00070">
    <property type="reaction ID" value="UER00120"/>
</dbReference>
<feature type="active site" description="For OMPdecase activity" evidence="10">
    <location>
        <position position="64"/>
    </location>
</feature>
<feature type="domain" description="Orotidine 5'-phosphate decarboxylase" evidence="13">
    <location>
        <begin position="4"/>
        <end position="227"/>
    </location>
</feature>
<dbReference type="GO" id="GO:0044205">
    <property type="term" value="P:'de novo' UMP biosynthetic process"/>
    <property type="evidence" value="ECO:0007669"/>
    <property type="project" value="UniProtKB-UniRule"/>
</dbReference>
<dbReference type="SUPFAM" id="SSF51366">
    <property type="entry name" value="Ribulose-phoshate binding barrel"/>
    <property type="match status" value="1"/>
</dbReference>
<feature type="binding site" evidence="9 11">
    <location>
        <position position="211"/>
    </location>
    <ligand>
        <name>substrate</name>
    </ligand>
</feature>
<keyword evidence="4 9" id="KW-0210">Decarboxylase</keyword>
<dbReference type="InterPro" id="IPR011060">
    <property type="entry name" value="RibuloseP-bd_barrel"/>
</dbReference>
<feature type="binding site" evidence="9 11">
    <location>
        <position position="182"/>
    </location>
    <ligand>
        <name>substrate</name>
    </ligand>
</feature>
<comment type="catalytic activity">
    <reaction evidence="7 9 12">
        <text>orotidine 5'-phosphate + H(+) = UMP + CO2</text>
        <dbReference type="Rhea" id="RHEA:11596"/>
        <dbReference type="ChEBI" id="CHEBI:15378"/>
        <dbReference type="ChEBI" id="CHEBI:16526"/>
        <dbReference type="ChEBI" id="CHEBI:57538"/>
        <dbReference type="ChEBI" id="CHEBI:57865"/>
        <dbReference type="EC" id="4.1.1.23"/>
    </reaction>
</comment>
<dbReference type="GO" id="GO:0005829">
    <property type="term" value="C:cytosol"/>
    <property type="evidence" value="ECO:0007669"/>
    <property type="project" value="TreeGrafter"/>
</dbReference>
<dbReference type="GO" id="GO:0004590">
    <property type="term" value="F:orotidine-5'-phosphate decarboxylase activity"/>
    <property type="evidence" value="ECO:0007669"/>
    <property type="project" value="UniProtKB-UniRule"/>
</dbReference>
<dbReference type="EMBL" id="VCIA01000001">
    <property type="protein sequence ID" value="TMN23521.1"/>
    <property type="molecule type" value="Genomic_DNA"/>
</dbReference>
<feature type="binding site" evidence="9 11">
    <location>
        <position position="10"/>
    </location>
    <ligand>
        <name>substrate</name>
    </ligand>
</feature>
<dbReference type="InterPro" id="IPR013785">
    <property type="entry name" value="Aldolase_TIM"/>
</dbReference>
<keyword evidence="6 9" id="KW-0456">Lyase</keyword>
<dbReference type="Gene3D" id="3.20.20.70">
    <property type="entry name" value="Aldolase class I"/>
    <property type="match status" value="1"/>
</dbReference>
<dbReference type="PANTHER" id="PTHR32119:SF2">
    <property type="entry name" value="OROTIDINE 5'-PHOSPHATE DECARBOXYLASE"/>
    <property type="match status" value="1"/>
</dbReference>
<keyword evidence="5 9" id="KW-0665">Pyrimidine biosynthesis</keyword>
<accession>A0A5S3QQL8</accession>
<feature type="binding site" evidence="9 11">
    <location>
        <position position="191"/>
    </location>
    <ligand>
        <name>substrate</name>
    </ligand>
</feature>
<feature type="active site" description="For OMPdecase activity" evidence="10">
    <location>
        <position position="61"/>
    </location>
</feature>
<feature type="binding site" evidence="9 11">
    <location>
        <position position="212"/>
    </location>
    <ligand>
        <name>substrate</name>
    </ligand>
</feature>
<comment type="caution">
    <text evidence="14">The sequence shown here is derived from an EMBL/GenBank/DDBJ whole genome shotgun (WGS) entry which is preliminary data.</text>
</comment>
<proteinExistence type="inferred from homology"/>
<evidence type="ECO:0000256" key="1">
    <source>
        <dbReference type="ARBA" id="ARBA00002356"/>
    </source>
</evidence>
<comment type="similarity">
    <text evidence="8 9">Belongs to the OMP decarboxylase family. Type 1 subfamily.</text>
</comment>
<dbReference type="CDD" id="cd04725">
    <property type="entry name" value="OMP_decarboxylase_like"/>
    <property type="match status" value="1"/>
</dbReference>
<reference evidence="14 15" key="1">
    <citation type="submission" date="2019-05" db="EMBL/GenBank/DDBJ databases">
        <title>Genomic analysis of Lentibacillus sp. NKC220-2.</title>
        <authorList>
            <person name="Oh Y.J."/>
        </authorList>
    </citation>
    <scope>NUCLEOTIDE SEQUENCE [LARGE SCALE GENOMIC DNA]</scope>
    <source>
        <strain evidence="14 15">NKC220-2</strain>
    </source>
</reference>
<dbReference type="SMART" id="SM00934">
    <property type="entry name" value="OMPdecase"/>
    <property type="match status" value="1"/>
</dbReference>
<evidence type="ECO:0000259" key="13">
    <source>
        <dbReference type="SMART" id="SM00934"/>
    </source>
</evidence>
<evidence type="ECO:0000313" key="15">
    <source>
        <dbReference type="Proteomes" id="UP000306980"/>
    </source>
</evidence>
<dbReference type="FunFam" id="3.20.20.70:FF:000015">
    <property type="entry name" value="Orotidine 5'-phosphate decarboxylase"/>
    <property type="match status" value="1"/>
</dbReference>
<comment type="pathway">
    <text evidence="2 9 12">Pyrimidine metabolism; UMP biosynthesis via de novo pathway; UMP from orotate: step 2/2.</text>
</comment>
<evidence type="ECO:0000256" key="3">
    <source>
        <dbReference type="ARBA" id="ARBA00011738"/>
    </source>
</evidence>
<evidence type="ECO:0000256" key="9">
    <source>
        <dbReference type="HAMAP-Rule" id="MF_01200"/>
    </source>
</evidence>
<evidence type="ECO:0000256" key="2">
    <source>
        <dbReference type="ARBA" id="ARBA00004861"/>
    </source>
</evidence>
<dbReference type="HAMAP" id="MF_01200_B">
    <property type="entry name" value="OMPdecase_type1_B"/>
    <property type="match status" value="1"/>
</dbReference>
<organism evidence="14 15">
    <name type="scientific">Lentibacillus cibarius</name>
    <dbReference type="NCBI Taxonomy" id="2583219"/>
    <lineage>
        <taxon>Bacteria</taxon>
        <taxon>Bacillati</taxon>
        <taxon>Bacillota</taxon>
        <taxon>Bacilli</taxon>
        <taxon>Bacillales</taxon>
        <taxon>Bacillaceae</taxon>
        <taxon>Lentibacillus</taxon>
    </lineage>
</organism>
<feature type="binding site" evidence="9 11">
    <location>
        <position position="32"/>
    </location>
    <ligand>
        <name>substrate</name>
    </ligand>
</feature>
<evidence type="ECO:0000313" key="14">
    <source>
        <dbReference type="EMBL" id="TMN23521.1"/>
    </source>
</evidence>
<dbReference type="InterPro" id="IPR018089">
    <property type="entry name" value="OMPdecase_AS"/>
</dbReference>
<dbReference type="PANTHER" id="PTHR32119">
    <property type="entry name" value="OROTIDINE 5'-PHOSPHATE DECARBOXYLASE"/>
    <property type="match status" value="1"/>
</dbReference>
<comment type="subunit">
    <text evidence="3 9">Homodimer.</text>
</comment>
<comment type="function">
    <text evidence="1 9">Catalyzes the decarboxylation of orotidine 5'-monophosphate (OMP) to uridine 5'-monophosphate (UMP).</text>
</comment>
<feature type="active site" description="Proton donor" evidence="9">
    <location>
        <position position="61"/>
    </location>
</feature>
<evidence type="ECO:0000256" key="5">
    <source>
        <dbReference type="ARBA" id="ARBA00022975"/>
    </source>
</evidence>
<dbReference type="InterPro" id="IPR014732">
    <property type="entry name" value="OMPdecase"/>
</dbReference>
<evidence type="ECO:0000256" key="6">
    <source>
        <dbReference type="ARBA" id="ARBA00023239"/>
    </source>
</evidence>
<sequence>MKGRMYLALDFPGWKEAKDFIDTHHFQGVPVKVGMELFYREGPQLIENLKQDGHNVFLDLKLHDIPTTVMKAMENIAKLDVDMVTIHALGGSDMIKKAKDGLLSGAADRAPKLIAVTMLTSADASVMNNELHIPGSVEAHTIHLAQMAHQSGADGVVCSVREAQQIKDCCGSSLLAVTPGIRLRGSSVDDQKRPATPREARMNGSDVLVLGRTVRDASDPVVAYENVKEEWNDGAL</sequence>
<evidence type="ECO:0000256" key="12">
    <source>
        <dbReference type="RuleBase" id="RU000512"/>
    </source>
</evidence>
<dbReference type="GO" id="GO:0006207">
    <property type="term" value="P:'de novo' pyrimidine nucleobase biosynthetic process"/>
    <property type="evidence" value="ECO:0007669"/>
    <property type="project" value="InterPro"/>
</dbReference>
<feature type="active site" description="For OMPdecase activity" evidence="10">
    <location>
        <position position="59"/>
    </location>
</feature>
<dbReference type="Proteomes" id="UP000306980">
    <property type="component" value="Unassembled WGS sequence"/>
</dbReference>
<dbReference type="RefSeq" id="WP_138604410.1">
    <property type="nucleotide sequence ID" value="NZ_VCIA01000001.1"/>
</dbReference>
<dbReference type="Pfam" id="PF00215">
    <property type="entry name" value="OMPdecase"/>
    <property type="match status" value="1"/>
</dbReference>
<feature type="binding site" evidence="9">
    <location>
        <begin position="59"/>
        <end position="68"/>
    </location>
    <ligand>
        <name>substrate</name>
    </ligand>
</feature>
<dbReference type="InterPro" id="IPR047596">
    <property type="entry name" value="OMPdecase_bac"/>
</dbReference>
<evidence type="ECO:0000256" key="10">
    <source>
        <dbReference type="PIRSR" id="PIRSR614732-1"/>
    </source>
</evidence>
<dbReference type="AlphaFoldDB" id="A0A5S3QQL8"/>
<dbReference type="EC" id="4.1.1.23" evidence="9"/>
<dbReference type="NCBIfam" id="TIGR01740">
    <property type="entry name" value="pyrF"/>
    <property type="match status" value="1"/>
</dbReference>
<gene>
    <name evidence="9 14" type="primary">pyrF</name>
    <name evidence="14" type="ORF">FFL34_16495</name>
</gene>
<name>A0A5S3QQL8_9BACI</name>
<evidence type="ECO:0000256" key="8">
    <source>
        <dbReference type="ARBA" id="ARBA00061012"/>
    </source>
</evidence>
<evidence type="ECO:0000256" key="7">
    <source>
        <dbReference type="ARBA" id="ARBA00049157"/>
    </source>
</evidence>
<feature type="binding site" evidence="9 11">
    <location>
        <position position="120"/>
    </location>
    <ligand>
        <name>substrate</name>
    </ligand>
</feature>
<protein>
    <recommendedName>
        <fullName evidence="9">Orotidine 5'-phosphate decarboxylase</fullName>
        <ecNumber evidence="9">4.1.1.23</ecNumber>
    </recommendedName>
    <alternativeName>
        <fullName evidence="9">OMP decarboxylase</fullName>
        <shortName evidence="9">OMPDCase</shortName>
        <shortName evidence="9">OMPdecase</shortName>
    </alternativeName>
</protein>